<dbReference type="EMBL" id="FNBL01000008">
    <property type="protein sequence ID" value="SDF86317.1"/>
    <property type="molecule type" value="Genomic_DNA"/>
</dbReference>
<name>A0A1G7PJA0_9RHOB</name>
<protein>
    <submittedName>
        <fullName evidence="1">Uncharacterized protein</fullName>
    </submittedName>
</protein>
<dbReference type="OrthoDB" id="7725299at2"/>
<proteinExistence type="predicted"/>
<gene>
    <name evidence="1" type="ORF">SAMN04488117_10852</name>
</gene>
<dbReference type="Proteomes" id="UP000182284">
    <property type="component" value="Unassembled WGS sequence"/>
</dbReference>
<organism evidence="1 2">
    <name type="scientific">Celeribacter baekdonensis</name>
    <dbReference type="NCBI Taxonomy" id="875171"/>
    <lineage>
        <taxon>Bacteria</taxon>
        <taxon>Pseudomonadati</taxon>
        <taxon>Pseudomonadota</taxon>
        <taxon>Alphaproteobacteria</taxon>
        <taxon>Rhodobacterales</taxon>
        <taxon>Roseobacteraceae</taxon>
        <taxon>Celeribacter</taxon>
    </lineage>
</organism>
<evidence type="ECO:0000313" key="1">
    <source>
        <dbReference type="EMBL" id="SDF86317.1"/>
    </source>
</evidence>
<accession>A0A1G7PJA0</accession>
<evidence type="ECO:0000313" key="2">
    <source>
        <dbReference type="Proteomes" id="UP000182284"/>
    </source>
</evidence>
<dbReference type="AlphaFoldDB" id="A0A1G7PJA0"/>
<dbReference type="RefSeq" id="WP_074645891.1">
    <property type="nucleotide sequence ID" value="NZ_FNBL01000008.1"/>
</dbReference>
<sequence>MTASQSVPDLIAAAQAKAKTSEDIILAGQTSSNAQDLRAAQVALELAAVDAFTLFEARMQHHFKRGPFSRKLTAALKEAGRGDLAERIHIYYLAINVLKHGKGASYRELLETPTALVHVKPAKSATTQDENAPSDLIDIGVPGFFDGLADSLLEAHAFLEHR</sequence>
<reference evidence="1 2" key="1">
    <citation type="submission" date="2016-10" db="EMBL/GenBank/DDBJ databases">
        <authorList>
            <person name="de Groot N.N."/>
        </authorList>
    </citation>
    <scope>NUCLEOTIDE SEQUENCE [LARGE SCALE GENOMIC DNA]</scope>
    <source>
        <strain evidence="1 2">DSM 27375</strain>
    </source>
</reference>